<organism evidence="4 5">
    <name type="scientific">Treponema bryantii</name>
    <dbReference type="NCBI Taxonomy" id="163"/>
    <lineage>
        <taxon>Bacteria</taxon>
        <taxon>Pseudomonadati</taxon>
        <taxon>Spirochaetota</taxon>
        <taxon>Spirochaetia</taxon>
        <taxon>Spirochaetales</taxon>
        <taxon>Treponemataceae</taxon>
        <taxon>Treponema</taxon>
    </lineage>
</organism>
<dbReference type="OrthoDB" id="9806134at2"/>
<name>A0A1H8ZTS4_9SPIR</name>
<dbReference type="AlphaFoldDB" id="A0A1H8ZTS4"/>
<keyword evidence="2" id="KW-0732">Signal</keyword>
<proteinExistence type="predicted"/>
<dbReference type="PANTHER" id="PTHR14969">
    <property type="entry name" value="SPHINGOSINE-1-PHOSPHATE PHOSPHOHYDROLASE"/>
    <property type="match status" value="1"/>
</dbReference>
<protein>
    <submittedName>
        <fullName evidence="4">PAP2 superfamily protein</fullName>
    </submittedName>
</protein>
<reference evidence="4 5" key="1">
    <citation type="submission" date="2016-10" db="EMBL/GenBank/DDBJ databases">
        <authorList>
            <person name="de Groot N.N."/>
        </authorList>
    </citation>
    <scope>NUCLEOTIDE SEQUENCE [LARGE SCALE GENOMIC DNA]</scope>
    <source>
        <strain evidence="4 5">B25</strain>
    </source>
</reference>
<feature type="domain" description="Phosphatidic acid phosphatase type 2/haloperoxidase" evidence="3">
    <location>
        <begin position="103"/>
        <end position="220"/>
    </location>
</feature>
<evidence type="ECO:0000259" key="3">
    <source>
        <dbReference type="SMART" id="SM00014"/>
    </source>
</evidence>
<feature type="transmembrane region" description="Helical" evidence="1">
    <location>
        <begin position="205"/>
        <end position="223"/>
    </location>
</feature>
<dbReference type="SUPFAM" id="SSF48317">
    <property type="entry name" value="Acid phosphatase/Vanadium-dependent haloperoxidase"/>
    <property type="match status" value="1"/>
</dbReference>
<gene>
    <name evidence="4" type="ORF">SAMN04487977_10184</name>
</gene>
<sequence>MNKKTLFKYIAVFVFGAALMCTATLAKKYRKAIEWDGTAYNLENVNPVDAKLAQPYNKSLDKTGDAFVGLMGLICCGVIAFAFFTSEDKKKAFNNAVIDVYTFMICGFYANGIYRILKTIVGRIRPYMYFANPSAEGIAEGDFFRSWPSGHTSNVFLVLGFLVAWFTFRDAESKLKKPVLTVSLLVCLTTMVLRLLSGNHFLTDVLSGAVIGFGISYGMACLCNKINDYSGEK</sequence>
<accession>A0A1H8ZTS4</accession>
<dbReference type="Gene3D" id="1.20.144.10">
    <property type="entry name" value="Phosphatidic acid phosphatase type 2/haloperoxidase"/>
    <property type="match status" value="1"/>
</dbReference>
<dbReference type="PANTHER" id="PTHR14969:SF13">
    <property type="entry name" value="AT30094P"/>
    <property type="match status" value="1"/>
</dbReference>
<dbReference type="InterPro" id="IPR036938">
    <property type="entry name" value="PAP2/HPO_sf"/>
</dbReference>
<dbReference type="Proteomes" id="UP000182360">
    <property type="component" value="Unassembled WGS sequence"/>
</dbReference>
<dbReference type="RefSeq" id="WP_074639873.1">
    <property type="nucleotide sequence ID" value="NZ_FOFU01000001.1"/>
</dbReference>
<feature type="signal peptide" evidence="2">
    <location>
        <begin position="1"/>
        <end position="26"/>
    </location>
</feature>
<dbReference type="SMART" id="SM00014">
    <property type="entry name" value="acidPPc"/>
    <property type="match status" value="1"/>
</dbReference>
<feature type="chain" id="PRO_5010194636" evidence="2">
    <location>
        <begin position="27"/>
        <end position="233"/>
    </location>
</feature>
<feature type="transmembrane region" description="Helical" evidence="1">
    <location>
        <begin position="151"/>
        <end position="168"/>
    </location>
</feature>
<dbReference type="Pfam" id="PF01569">
    <property type="entry name" value="PAP2"/>
    <property type="match status" value="1"/>
</dbReference>
<keyword evidence="5" id="KW-1185">Reference proteome</keyword>
<evidence type="ECO:0000256" key="2">
    <source>
        <dbReference type="SAM" id="SignalP"/>
    </source>
</evidence>
<feature type="transmembrane region" description="Helical" evidence="1">
    <location>
        <begin position="96"/>
        <end position="117"/>
    </location>
</feature>
<keyword evidence="1" id="KW-1133">Transmembrane helix</keyword>
<evidence type="ECO:0000313" key="5">
    <source>
        <dbReference type="Proteomes" id="UP000182360"/>
    </source>
</evidence>
<evidence type="ECO:0000256" key="1">
    <source>
        <dbReference type="SAM" id="Phobius"/>
    </source>
</evidence>
<feature type="transmembrane region" description="Helical" evidence="1">
    <location>
        <begin position="66"/>
        <end position="84"/>
    </location>
</feature>
<dbReference type="CDD" id="cd01610">
    <property type="entry name" value="PAP2_like"/>
    <property type="match status" value="1"/>
</dbReference>
<evidence type="ECO:0000313" key="4">
    <source>
        <dbReference type="EMBL" id="SEP67641.1"/>
    </source>
</evidence>
<keyword evidence="1" id="KW-0472">Membrane</keyword>
<dbReference type="InterPro" id="IPR000326">
    <property type="entry name" value="PAP2/HPO"/>
</dbReference>
<dbReference type="EMBL" id="FOFU01000001">
    <property type="protein sequence ID" value="SEP67641.1"/>
    <property type="molecule type" value="Genomic_DNA"/>
</dbReference>
<feature type="transmembrane region" description="Helical" evidence="1">
    <location>
        <begin position="180"/>
        <end position="199"/>
    </location>
</feature>
<keyword evidence="1" id="KW-0812">Transmembrane</keyword>